<dbReference type="InterPro" id="IPR039420">
    <property type="entry name" value="WalR-like"/>
</dbReference>
<dbReference type="EMBL" id="FWEV01000088">
    <property type="protein sequence ID" value="SLM29374.1"/>
    <property type="molecule type" value="Genomic_DNA"/>
</dbReference>
<dbReference type="GO" id="GO:0000156">
    <property type="term" value="F:phosphorelay response regulator activity"/>
    <property type="evidence" value="ECO:0007669"/>
    <property type="project" value="TreeGrafter"/>
</dbReference>
<keyword evidence="5" id="KW-0804">Transcription</keyword>
<dbReference type="Gene3D" id="1.10.10.10">
    <property type="entry name" value="Winged helix-like DNA-binding domain superfamily/Winged helix DNA-binding domain"/>
    <property type="match status" value="1"/>
</dbReference>
<dbReference type="Pfam" id="PF00486">
    <property type="entry name" value="Trans_reg_C"/>
    <property type="match status" value="1"/>
</dbReference>
<dbReference type="PANTHER" id="PTHR48111">
    <property type="entry name" value="REGULATOR OF RPOS"/>
    <property type="match status" value="1"/>
</dbReference>
<evidence type="ECO:0000313" key="10">
    <source>
        <dbReference type="EMBL" id="SLM29374.1"/>
    </source>
</evidence>
<dbReference type="InterPro" id="IPR016032">
    <property type="entry name" value="Sig_transdc_resp-reg_C-effctor"/>
</dbReference>
<keyword evidence="11" id="KW-1185">Reference proteome</keyword>
<dbReference type="InterPro" id="IPR036388">
    <property type="entry name" value="WH-like_DNA-bd_sf"/>
</dbReference>
<dbReference type="AlphaFoldDB" id="A0A1W1HA50"/>
<keyword evidence="2" id="KW-0902">Two-component regulatory system</keyword>
<feature type="domain" description="Response regulatory" evidence="8">
    <location>
        <begin position="2"/>
        <end position="116"/>
    </location>
</feature>
<keyword evidence="3" id="KW-0805">Transcription regulation</keyword>
<dbReference type="SMART" id="SM00448">
    <property type="entry name" value="REC"/>
    <property type="match status" value="1"/>
</dbReference>
<accession>A0A1W1HA50</accession>
<dbReference type="PROSITE" id="PS51755">
    <property type="entry name" value="OMPR_PHOB"/>
    <property type="match status" value="1"/>
</dbReference>
<dbReference type="SMART" id="SM00862">
    <property type="entry name" value="Trans_reg_C"/>
    <property type="match status" value="1"/>
</dbReference>
<dbReference type="Proteomes" id="UP000191931">
    <property type="component" value="Unassembled WGS sequence"/>
</dbReference>
<dbReference type="SUPFAM" id="SSF52172">
    <property type="entry name" value="CheY-like"/>
    <property type="match status" value="1"/>
</dbReference>
<dbReference type="Pfam" id="PF00072">
    <property type="entry name" value="Response_reg"/>
    <property type="match status" value="1"/>
</dbReference>
<evidence type="ECO:0000256" key="4">
    <source>
        <dbReference type="ARBA" id="ARBA00023125"/>
    </source>
</evidence>
<dbReference type="PROSITE" id="PS50110">
    <property type="entry name" value="RESPONSE_REGULATORY"/>
    <property type="match status" value="1"/>
</dbReference>
<proteinExistence type="predicted"/>
<evidence type="ECO:0000259" key="9">
    <source>
        <dbReference type="PROSITE" id="PS51755"/>
    </source>
</evidence>
<dbReference type="InterPro" id="IPR001789">
    <property type="entry name" value="Sig_transdc_resp-reg_receiver"/>
</dbReference>
<evidence type="ECO:0000256" key="5">
    <source>
        <dbReference type="ARBA" id="ARBA00023163"/>
    </source>
</evidence>
<dbReference type="PANTHER" id="PTHR48111:SF1">
    <property type="entry name" value="TWO-COMPONENT RESPONSE REGULATOR ORR33"/>
    <property type="match status" value="1"/>
</dbReference>
<dbReference type="STRING" id="1246637.MTBBW1_1780002"/>
<evidence type="ECO:0000313" key="11">
    <source>
        <dbReference type="Proteomes" id="UP000191931"/>
    </source>
</evidence>
<dbReference type="GO" id="GO:0000976">
    <property type="term" value="F:transcription cis-regulatory region binding"/>
    <property type="evidence" value="ECO:0007669"/>
    <property type="project" value="TreeGrafter"/>
</dbReference>
<evidence type="ECO:0000259" key="8">
    <source>
        <dbReference type="PROSITE" id="PS50110"/>
    </source>
</evidence>
<gene>
    <name evidence="10" type="ORF">MTBBW1_1780002</name>
</gene>
<dbReference type="OrthoDB" id="9790791at2"/>
<dbReference type="GO" id="GO:0032993">
    <property type="term" value="C:protein-DNA complex"/>
    <property type="evidence" value="ECO:0007669"/>
    <property type="project" value="TreeGrafter"/>
</dbReference>
<dbReference type="GO" id="GO:0005829">
    <property type="term" value="C:cytosol"/>
    <property type="evidence" value="ECO:0007669"/>
    <property type="project" value="TreeGrafter"/>
</dbReference>
<dbReference type="Gene3D" id="3.40.50.2300">
    <property type="match status" value="1"/>
</dbReference>
<dbReference type="RefSeq" id="WP_080806314.1">
    <property type="nucleotide sequence ID" value="NZ_LT828553.1"/>
</dbReference>
<reference evidence="10 11" key="1">
    <citation type="submission" date="2017-03" db="EMBL/GenBank/DDBJ databases">
        <authorList>
            <person name="Afonso C.L."/>
            <person name="Miller P.J."/>
            <person name="Scott M.A."/>
            <person name="Spackman E."/>
            <person name="Goraichik I."/>
            <person name="Dimitrov K.M."/>
            <person name="Suarez D.L."/>
            <person name="Swayne D.E."/>
        </authorList>
    </citation>
    <scope>NUCLEOTIDE SEQUENCE [LARGE SCALE GENOMIC DNA]</scope>
    <source>
        <strain evidence="10">PRJEB14757</strain>
    </source>
</reference>
<dbReference type="CDD" id="cd00383">
    <property type="entry name" value="trans_reg_C"/>
    <property type="match status" value="1"/>
</dbReference>
<feature type="domain" description="OmpR/PhoB-type" evidence="9">
    <location>
        <begin position="122"/>
        <end position="218"/>
    </location>
</feature>
<evidence type="ECO:0000256" key="1">
    <source>
        <dbReference type="ARBA" id="ARBA00022553"/>
    </source>
</evidence>
<keyword evidence="1 6" id="KW-0597">Phosphoprotein</keyword>
<organism evidence="10 11">
    <name type="scientific">Desulfamplus magnetovallimortis</name>
    <dbReference type="NCBI Taxonomy" id="1246637"/>
    <lineage>
        <taxon>Bacteria</taxon>
        <taxon>Pseudomonadati</taxon>
        <taxon>Thermodesulfobacteriota</taxon>
        <taxon>Desulfobacteria</taxon>
        <taxon>Desulfobacterales</taxon>
        <taxon>Desulfobacteraceae</taxon>
        <taxon>Desulfamplus</taxon>
    </lineage>
</organism>
<feature type="modified residue" description="4-aspartylphosphate" evidence="6">
    <location>
        <position position="51"/>
    </location>
</feature>
<sequence length="220" mass="26002">MKVLIIEDDIQLNTTVSDFLRDNGYEVTSLYDGEDGINEIDLIEYNLYIIDINIPNINGLDIVKYIRQKDLFSPIIMITASMELENIKTAFGSGCSEYIKKPFYLEELEIRINNILKKQNEAPIIRISDTINYDTEYEELKIDGEVVKLRKKERRLLTLFLLNINKTVTFEKIENYVWENEIKEQYPLRQLIFDLRKKFNTGENFIFNINGLGYRFETKI</sequence>
<protein>
    <submittedName>
        <fullName evidence="10">Response regulator receiver protein</fullName>
    </submittedName>
</protein>
<name>A0A1W1HA50_9BACT</name>
<evidence type="ECO:0000256" key="7">
    <source>
        <dbReference type="PROSITE-ProRule" id="PRU01091"/>
    </source>
</evidence>
<evidence type="ECO:0000256" key="2">
    <source>
        <dbReference type="ARBA" id="ARBA00023012"/>
    </source>
</evidence>
<keyword evidence="4 7" id="KW-0238">DNA-binding</keyword>
<feature type="DNA-binding region" description="OmpR/PhoB-type" evidence="7">
    <location>
        <begin position="122"/>
        <end position="218"/>
    </location>
</feature>
<evidence type="ECO:0000256" key="6">
    <source>
        <dbReference type="PROSITE-ProRule" id="PRU00169"/>
    </source>
</evidence>
<dbReference type="InterPro" id="IPR001867">
    <property type="entry name" value="OmpR/PhoB-type_DNA-bd"/>
</dbReference>
<dbReference type="SUPFAM" id="SSF46894">
    <property type="entry name" value="C-terminal effector domain of the bipartite response regulators"/>
    <property type="match status" value="1"/>
</dbReference>
<evidence type="ECO:0000256" key="3">
    <source>
        <dbReference type="ARBA" id="ARBA00023015"/>
    </source>
</evidence>
<dbReference type="InterPro" id="IPR011006">
    <property type="entry name" value="CheY-like_superfamily"/>
</dbReference>
<dbReference type="GO" id="GO:0006355">
    <property type="term" value="P:regulation of DNA-templated transcription"/>
    <property type="evidence" value="ECO:0007669"/>
    <property type="project" value="InterPro"/>
</dbReference>